<sequence>MKAVSKVFNDFLENFIDEHVQCKDENRNKDFVDVMLSFLGSEEIEHKIERHQIKAILVDTLVAATDTSGSTIEWTLSELIKHLEIMEEVQKELENVVGLDRMVEESDLDNLEYLDMVVKETLRLNPVIPLLLLMNPWKIATVAASTYPKNHAFFINVWAIGRDP</sequence>
<accession>A0ACC0YS92</accession>
<protein>
    <submittedName>
        <fullName evidence="1">Uncharacterized protein</fullName>
    </submittedName>
</protein>
<comment type="caution">
    <text evidence="1">The sequence shown here is derived from an EMBL/GenBank/DDBJ whole genome shotgun (WGS) entry which is preliminary data.</text>
</comment>
<gene>
    <name evidence="1" type="ORF">Pint_26777</name>
</gene>
<reference evidence="2" key="1">
    <citation type="journal article" date="2023" name="G3 (Bethesda)">
        <title>Genome assembly and association tests identify interacting loci associated with vigor, precocity, and sex in interspecific pistachio rootstocks.</title>
        <authorList>
            <person name="Palmer W."/>
            <person name="Jacygrad E."/>
            <person name="Sagayaradj S."/>
            <person name="Cavanaugh K."/>
            <person name="Han R."/>
            <person name="Bertier L."/>
            <person name="Beede B."/>
            <person name="Kafkas S."/>
            <person name="Golino D."/>
            <person name="Preece J."/>
            <person name="Michelmore R."/>
        </authorList>
    </citation>
    <scope>NUCLEOTIDE SEQUENCE [LARGE SCALE GENOMIC DNA]</scope>
</reference>
<dbReference type="EMBL" id="CM047740">
    <property type="protein sequence ID" value="KAJ0040039.1"/>
    <property type="molecule type" value="Genomic_DNA"/>
</dbReference>
<dbReference type="Proteomes" id="UP001163603">
    <property type="component" value="Chromosome 5"/>
</dbReference>
<organism evidence="1 2">
    <name type="scientific">Pistacia integerrima</name>
    <dbReference type="NCBI Taxonomy" id="434235"/>
    <lineage>
        <taxon>Eukaryota</taxon>
        <taxon>Viridiplantae</taxon>
        <taxon>Streptophyta</taxon>
        <taxon>Embryophyta</taxon>
        <taxon>Tracheophyta</taxon>
        <taxon>Spermatophyta</taxon>
        <taxon>Magnoliopsida</taxon>
        <taxon>eudicotyledons</taxon>
        <taxon>Gunneridae</taxon>
        <taxon>Pentapetalae</taxon>
        <taxon>rosids</taxon>
        <taxon>malvids</taxon>
        <taxon>Sapindales</taxon>
        <taxon>Anacardiaceae</taxon>
        <taxon>Pistacia</taxon>
    </lineage>
</organism>
<name>A0ACC0YS92_9ROSI</name>
<keyword evidence="2" id="KW-1185">Reference proteome</keyword>
<evidence type="ECO:0000313" key="2">
    <source>
        <dbReference type="Proteomes" id="UP001163603"/>
    </source>
</evidence>
<proteinExistence type="predicted"/>
<evidence type="ECO:0000313" key="1">
    <source>
        <dbReference type="EMBL" id="KAJ0040039.1"/>
    </source>
</evidence>